<protein>
    <submittedName>
        <fullName evidence="2">Uncharacterized protein</fullName>
    </submittedName>
</protein>
<dbReference type="AlphaFoldDB" id="A0AAV1VG22"/>
<dbReference type="Proteomes" id="UP001162060">
    <property type="component" value="Unassembled WGS sequence"/>
</dbReference>
<evidence type="ECO:0000256" key="1">
    <source>
        <dbReference type="SAM" id="MobiDB-lite"/>
    </source>
</evidence>
<accession>A0AAV1VG22</accession>
<sequence length="235" mass="26881">MSSEIDRRAVPDEVTALLTVKIGEVSRTSRKHLTIITFSFLLSEGLDVLRAKADSCTEKVLSSFQGERHVRQDMAMYMRPGAHSKQAELVQITRDNFQSRVDRSYRNYLKRKTHEPFQCEIYVYVKKLVPSRRRRLKETGAVVATEVSEFKRSRLMFSEEAEEEHQTNDTLQEQQQADDGGGGYYRPVRMLVNGAVVPVQVNVQDLLACFTSFQQRTLFGSTGEDARCDYDRGGQ</sequence>
<organism evidence="2 3">
    <name type="scientific">Peronospora matthiolae</name>
    <dbReference type="NCBI Taxonomy" id="2874970"/>
    <lineage>
        <taxon>Eukaryota</taxon>
        <taxon>Sar</taxon>
        <taxon>Stramenopiles</taxon>
        <taxon>Oomycota</taxon>
        <taxon>Peronosporomycetes</taxon>
        <taxon>Peronosporales</taxon>
        <taxon>Peronosporaceae</taxon>
        <taxon>Peronospora</taxon>
    </lineage>
</organism>
<dbReference type="EMBL" id="CAKLBY020000339">
    <property type="protein sequence ID" value="CAK7945876.1"/>
    <property type="molecule type" value="Genomic_DNA"/>
</dbReference>
<name>A0AAV1VG22_9STRA</name>
<reference evidence="2" key="1">
    <citation type="submission" date="2024-01" db="EMBL/GenBank/DDBJ databases">
        <authorList>
            <person name="Webb A."/>
        </authorList>
    </citation>
    <scope>NUCLEOTIDE SEQUENCE</scope>
    <source>
        <strain evidence="2">Pm1</strain>
    </source>
</reference>
<gene>
    <name evidence="2" type="ORF">PM001_LOCUS31026</name>
</gene>
<proteinExistence type="predicted"/>
<evidence type="ECO:0000313" key="2">
    <source>
        <dbReference type="EMBL" id="CAK7945876.1"/>
    </source>
</evidence>
<feature type="region of interest" description="Disordered" evidence="1">
    <location>
        <begin position="159"/>
        <end position="182"/>
    </location>
</feature>
<comment type="caution">
    <text evidence="2">The sequence shown here is derived from an EMBL/GenBank/DDBJ whole genome shotgun (WGS) entry which is preliminary data.</text>
</comment>
<evidence type="ECO:0000313" key="3">
    <source>
        <dbReference type="Proteomes" id="UP001162060"/>
    </source>
</evidence>